<dbReference type="EnsemblFungi" id="MAPG_02808T0">
    <property type="protein sequence ID" value="MAPG_02808T0"/>
    <property type="gene ID" value="MAPG_02808"/>
</dbReference>
<gene>
    <name evidence="2" type="ORF">MAPG_02808</name>
</gene>
<accession>A0A0C4DSD0</accession>
<evidence type="ECO:0000313" key="2">
    <source>
        <dbReference type="EMBL" id="KLU83757.1"/>
    </source>
</evidence>
<dbReference type="SUPFAM" id="SSF49503">
    <property type="entry name" value="Cupredoxins"/>
    <property type="match status" value="1"/>
</dbReference>
<dbReference type="STRING" id="644358.A0A0C4DSD0"/>
<evidence type="ECO:0000313" key="4">
    <source>
        <dbReference type="Proteomes" id="UP000011715"/>
    </source>
</evidence>
<dbReference type="InterPro" id="IPR052953">
    <property type="entry name" value="Ser-rich/MCO-related"/>
</dbReference>
<dbReference type="eggNOG" id="ENOG502S40X">
    <property type="taxonomic scope" value="Eukaryota"/>
</dbReference>
<dbReference type="PANTHER" id="PTHR34883">
    <property type="entry name" value="SERINE-RICH PROTEIN, PUTATIVE-RELATED-RELATED"/>
    <property type="match status" value="1"/>
</dbReference>
<protein>
    <recommendedName>
        <fullName evidence="5">Phytocyanin domain-containing protein</fullName>
    </recommendedName>
</protein>
<sequence length="154" mass="16059">MQMRTGFLAAFAVAVARAAVHRVSVGKGRFTYTPDVVRAAKGDVLEFKFVGGVHDAVTGDFAHPCQPAAKKHGAFSSGVFRGKANTNEVFKVTVNSEDPMLVYCSVPGHCAEGMVMVINPSEDTSIDTVRAAARGKSARAPDGVFGGEMGAPSA</sequence>
<reference evidence="3" key="4">
    <citation type="journal article" date="2015" name="G3 (Bethesda)">
        <title>Genome sequences of three phytopathogenic species of the Magnaporthaceae family of fungi.</title>
        <authorList>
            <person name="Okagaki L.H."/>
            <person name="Nunes C.C."/>
            <person name="Sailsbery J."/>
            <person name="Clay B."/>
            <person name="Brown D."/>
            <person name="John T."/>
            <person name="Oh Y."/>
            <person name="Young N."/>
            <person name="Fitzgerald M."/>
            <person name="Haas B.J."/>
            <person name="Zeng Q."/>
            <person name="Young S."/>
            <person name="Adiconis X."/>
            <person name="Fan L."/>
            <person name="Levin J.Z."/>
            <person name="Mitchell T.K."/>
            <person name="Okubara P.A."/>
            <person name="Farman M.L."/>
            <person name="Kohn L.M."/>
            <person name="Birren B."/>
            <person name="Ma L.-J."/>
            <person name="Dean R.A."/>
        </authorList>
    </citation>
    <scope>NUCLEOTIDE SEQUENCE</scope>
    <source>
        <strain evidence="3">ATCC 64411 / 73-15</strain>
    </source>
</reference>
<feature type="chain" id="PRO_5009385276" description="Phytocyanin domain-containing protein" evidence="1">
    <location>
        <begin position="19"/>
        <end position="154"/>
    </location>
</feature>
<keyword evidence="1" id="KW-0732">Signal</keyword>
<feature type="signal peptide" evidence="1">
    <location>
        <begin position="1"/>
        <end position="18"/>
    </location>
</feature>
<reference evidence="2" key="2">
    <citation type="submission" date="2010-05" db="EMBL/GenBank/DDBJ databases">
        <title>The Genome Sequence of Magnaporthe poae strain ATCC 64411.</title>
        <authorList>
            <consortium name="The Broad Institute Genome Sequencing Platform"/>
            <consortium name="Broad Institute Genome Sequencing Center for Infectious Disease"/>
            <person name="Ma L.-J."/>
            <person name="Dead R."/>
            <person name="Young S."/>
            <person name="Zeng Q."/>
            <person name="Koehrsen M."/>
            <person name="Alvarado L."/>
            <person name="Berlin A."/>
            <person name="Chapman S.B."/>
            <person name="Chen Z."/>
            <person name="Freedman E."/>
            <person name="Gellesch M."/>
            <person name="Goldberg J."/>
            <person name="Griggs A."/>
            <person name="Gujja S."/>
            <person name="Heilman E.R."/>
            <person name="Heiman D."/>
            <person name="Hepburn T."/>
            <person name="Howarth C."/>
            <person name="Jen D."/>
            <person name="Larson L."/>
            <person name="Mehta T."/>
            <person name="Neiman D."/>
            <person name="Pearson M."/>
            <person name="Roberts A."/>
            <person name="Saif S."/>
            <person name="Shea T."/>
            <person name="Shenoy N."/>
            <person name="Sisk P."/>
            <person name="Stolte C."/>
            <person name="Sykes S."/>
            <person name="Walk T."/>
            <person name="White J."/>
            <person name="Yandava C."/>
            <person name="Haas B."/>
            <person name="Nusbaum C."/>
            <person name="Birren B."/>
        </authorList>
    </citation>
    <scope>NUCLEOTIDE SEQUENCE</scope>
    <source>
        <strain evidence="2">ATCC 64411</strain>
    </source>
</reference>
<dbReference type="EMBL" id="ADBL01000683">
    <property type="status" value="NOT_ANNOTATED_CDS"/>
    <property type="molecule type" value="Genomic_DNA"/>
</dbReference>
<proteinExistence type="predicted"/>
<dbReference type="InterPro" id="IPR008972">
    <property type="entry name" value="Cupredoxin"/>
</dbReference>
<dbReference type="CDD" id="cd00920">
    <property type="entry name" value="Cupredoxin"/>
    <property type="match status" value="1"/>
</dbReference>
<evidence type="ECO:0008006" key="5">
    <source>
        <dbReference type="Google" id="ProtNLM"/>
    </source>
</evidence>
<name>A0A0C4DSD0_MAGP6</name>
<dbReference type="EMBL" id="GL876967">
    <property type="protein sequence ID" value="KLU83757.1"/>
    <property type="molecule type" value="Genomic_DNA"/>
</dbReference>
<organism evidence="3 4">
    <name type="scientific">Magnaporthiopsis poae (strain ATCC 64411 / 73-15)</name>
    <name type="common">Kentucky bluegrass fungus</name>
    <name type="synonym">Magnaporthe poae</name>
    <dbReference type="NCBI Taxonomy" id="644358"/>
    <lineage>
        <taxon>Eukaryota</taxon>
        <taxon>Fungi</taxon>
        <taxon>Dikarya</taxon>
        <taxon>Ascomycota</taxon>
        <taxon>Pezizomycotina</taxon>
        <taxon>Sordariomycetes</taxon>
        <taxon>Sordariomycetidae</taxon>
        <taxon>Magnaporthales</taxon>
        <taxon>Magnaporthaceae</taxon>
        <taxon>Magnaporthiopsis</taxon>
    </lineage>
</organism>
<dbReference type="Gene3D" id="2.60.40.420">
    <property type="entry name" value="Cupredoxins - blue copper proteins"/>
    <property type="match status" value="1"/>
</dbReference>
<dbReference type="OrthoDB" id="2331100at2759"/>
<evidence type="ECO:0000313" key="3">
    <source>
        <dbReference type="EnsemblFungi" id="MAPG_02808T0"/>
    </source>
</evidence>
<keyword evidence="4" id="KW-1185">Reference proteome</keyword>
<dbReference type="VEuPathDB" id="FungiDB:MAPG_02808"/>
<dbReference type="Proteomes" id="UP000011715">
    <property type="component" value="Unassembled WGS sequence"/>
</dbReference>
<reference evidence="4" key="1">
    <citation type="submission" date="2010-05" db="EMBL/GenBank/DDBJ databases">
        <title>The genome sequence of Magnaporthe poae strain ATCC 64411.</title>
        <authorList>
            <person name="Ma L.-J."/>
            <person name="Dead R."/>
            <person name="Young S."/>
            <person name="Zeng Q."/>
            <person name="Koehrsen M."/>
            <person name="Alvarado L."/>
            <person name="Berlin A."/>
            <person name="Chapman S.B."/>
            <person name="Chen Z."/>
            <person name="Freedman E."/>
            <person name="Gellesch M."/>
            <person name="Goldberg J."/>
            <person name="Griggs A."/>
            <person name="Gujja S."/>
            <person name="Heilman E.R."/>
            <person name="Heiman D."/>
            <person name="Hepburn T."/>
            <person name="Howarth C."/>
            <person name="Jen D."/>
            <person name="Larson L."/>
            <person name="Mehta T."/>
            <person name="Neiman D."/>
            <person name="Pearson M."/>
            <person name="Roberts A."/>
            <person name="Saif S."/>
            <person name="Shea T."/>
            <person name="Shenoy N."/>
            <person name="Sisk P."/>
            <person name="Stolte C."/>
            <person name="Sykes S."/>
            <person name="Walk T."/>
            <person name="White J."/>
            <person name="Yandava C."/>
            <person name="Haas B."/>
            <person name="Nusbaum C."/>
            <person name="Birren B."/>
        </authorList>
    </citation>
    <scope>NUCLEOTIDE SEQUENCE [LARGE SCALE GENOMIC DNA]</scope>
    <source>
        <strain evidence="4">ATCC 64411 / 73-15</strain>
    </source>
</reference>
<dbReference type="AlphaFoldDB" id="A0A0C4DSD0"/>
<reference evidence="3" key="5">
    <citation type="submission" date="2015-06" db="UniProtKB">
        <authorList>
            <consortium name="EnsemblFungi"/>
        </authorList>
    </citation>
    <scope>IDENTIFICATION</scope>
    <source>
        <strain evidence="3">ATCC 64411</strain>
    </source>
</reference>
<dbReference type="OMA" id="FANGCTP"/>
<dbReference type="PANTHER" id="PTHR34883:SF15">
    <property type="entry name" value="EXTRACELLULAR SERINE-RICH PROTEIN"/>
    <property type="match status" value="1"/>
</dbReference>
<evidence type="ECO:0000256" key="1">
    <source>
        <dbReference type="SAM" id="SignalP"/>
    </source>
</evidence>
<reference evidence="2" key="3">
    <citation type="submission" date="2011-03" db="EMBL/GenBank/DDBJ databases">
        <title>Annotation of Magnaporthe poae ATCC 64411.</title>
        <authorList>
            <person name="Ma L.-J."/>
            <person name="Dead R."/>
            <person name="Young S.K."/>
            <person name="Zeng Q."/>
            <person name="Gargeya S."/>
            <person name="Fitzgerald M."/>
            <person name="Haas B."/>
            <person name="Abouelleil A."/>
            <person name="Alvarado L."/>
            <person name="Arachchi H.M."/>
            <person name="Berlin A."/>
            <person name="Brown A."/>
            <person name="Chapman S.B."/>
            <person name="Chen Z."/>
            <person name="Dunbar C."/>
            <person name="Freedman E."/>
            <person name="Gearin G."/>
            <person name="Gellesch M."/>
            <person name="Goldberg J."/>
            <person name="Griggs A."/>
            <person name="Gujja S."/>
            <person name="Heiman D."/>
            <person name="Howarth C."/>
            <person name="Larson L."/>
            <person name="Lui A."/>
            <person name="MacDonald P.J.P."/>
            <person name="Mehta T."/>
            <person name="Montmayeur A."/>
            <person name="Murphy C."/>
            <person name="Neiman D."/>
            <person name="Pearson M."/>
            <person name="Priest M."/>
            <person name="Roberts A."/>
            <person name="Saif S."/>
            <person name="Shea T."/>
            <person name="Shenoy N."/>
            <person name="Sisk P."/>
            <person name="Stolte C."/>
            <person name="Sykes S."/>
            <person name="Yandava C."/>
            <person name="Wortman J."/>
            <person name="Nusbaum C."/>
            <person name="Birren B."/>
        </authorList>
    </citation>
    <scope>NUCLEOTIDE SEQUENCE</scope>
    <source>
        <strain evidence="2">ATCC 64411</strain>
    </source>
</reference>